<feature type="region of interest" description="Disordered" evidence="1">
    <location>
        <begin position="1"/>
        <end position="38"/>
    </location>
</feature>
<evidence type="ECO:0000256" key="1">
    <source>
        <dbReference type="SAM" id="MobiDB-lite"/>
    </source>
</evidence>
<dbReference type="InterPro" id="IPR000270">
    <property type="entry name" value="PB1_dom"/>
</dbReference>
<dbReference type="PANTHER" id="PTHR31066:SF100">
    <property type="entry name" value="PB1 DOMAIN-CONTAINING PROTEIN"/>
    <property type="match status" value="1"/>
</dbReference>
<dbReference type="CDD" id="cd06410">
    <property type="entry name" value="PB1_UP2"/>
    <property type="match status" value="1"/>
</dbReference>
<dbReference type="EMBL" id="JBJUIK010000001">
    <property type="protein sequence ID" value="KAL3538737.1"/>
    <property type="molecule type" value="Genomic_DNA"/>
</dbReference>
<comment type="caution">
    <text evidence="3">The sequence shown here is derived from an EMBL/GenBank/DDBJ whole genome shotgun (WGS) entry which is preliminary data.</text>
</comment>
<feature type="domain" description="PB1" evidence="2">
    <location>
        <begin position="60"/>
        <end position="147"/>
    </location>
</feature>
<dbReference type="SMART" id="SM00666">
    <property type="entry name" value="PB1"/>
    <property type="match status" value="1"/>
</dbReference>
<dbReference type="Proteomes" id="UP001630127">
    <property type="component" value="Unassembled WGS sequence"/>
</dbReference>
<dbReference type="Gene3D" id="3.10.20.90">
    <property type="entry name" value="Phosphatidylinositol 3-kinase Catalytic Subunit, Chain A, domain 1"/>
    <property type="match status" value="1"/>
</dbReference>
<sequence>MENYSNQPSYPESGDSSPRSREIEFENPTPWEDSQNQQQQTVNYRVKFMCSYGGKIHPRPHDNQLSYTGGETKILSVDRNIKFSSFIGKLSALCDTDAVSFKYQLPGEDLDALISVTHDDDLEHMMHEYDRLYRASPKPPRLRLFSFPVNPPPPSQSPTVVGARSFGSDDQVVIKSDKERFVEALNSGPIQTSTPPSAVAPPPPPQAGNVDFFFGLEKGLQQQPPPPVVAAGKLRDPIAEQNLHEHEIPVPAYDDRLIGSDPIQKHIQDLQRLRIEEQQQGMYRRKSDDNLAGGYPVGAGGEYYVQKMPERAAPVTVPGSMAIPTAGYWPEQQVTGGVFPASTFGTDQPVYMIPAPTGAYQAQMVRPMTGPAGQGFYTIQRLPEMYREQQPYNIPPQMSAPVQSVAAAPPSLPHQGPTSAAAYSDGYGMVRPATTGGIGATETGYGQMAYDSGVGRQVYYNAQGGGKCYGGPTPTSSTVSGNDC</sequence>
<dbReference type="PANTHER" id="PTHR31066">
    <property type="entry name" value="OS05G0427100 PROTEIN-RELATED"/>
    <property type="match status" value="1"/>
</dbReference>
<feature type="compositionally biased region" description="Polar residues" evidence="1">
    <location>
        <begin position="1"/>
        <end position="17"/>
    </location>
</feature>
<dbReference type="InterPro" id="IPR053198">
    <property type="entry name" value="Gynoecium_Dev_Regulator"/>
</dbReference>
<dbReference type="AlphaFoldDB" id="A0ABD3B6L4"/>
<proteinExistence type="predicted"/>
<name>A0ABD3B6L4_9GENT</name>
<dbReference type="Pfam" id="PF00564">
    <property type="entry name" value="PB1"/>
    <property type="match status" value="1"/>
</dbReference>
<protein>
    <recommendedName>
        <fullName evidence="2">PB1 domain-containing protein</fullName>
    </recommendedName>
</protein>
<keyword evidence="4" id="KW-1185">Reference proteome</keyword>
<gene>
    <name evidence="3" type="ORF">ACH5RR_002103</name>
</gene>
<evidence type="ECO:0000259" key="2">
    <source>
        <dbReference type="SMART" id="SM00666"/>
    </source>
</evidence>
<evidence type="ECO:0000313" key="4">
    <source>
        <dbReference type="Proteomes" id="UP001630127"/>
    </source>
</evidence>
<organism evidence="3 4">
    <name type="scientific">Cinchona calisaya</name>
    <dbReference type="NCBI Taxonomy" id="153742"/>
    <lineage>
        <taxon>Eukaryota</taxon>
        <taxon>Viridiplantae</taxon>
        <taxon>Streptophyta</taxon>
        <taxon>Embryophyta</taxon>
        <taxon>Tracheophyta</taxon>
        <taxon>Spermatophyta</taxon>
        <taxon>Magnoliopsida</taxon>
        <taxon>eudicotyledons</taxon>
        <taxon>Gunneridae</taxon>
        <taxon>Pentapetalae</taxon>
        <taxon>asterids</taxon>
        <taxon>lamiids</taxon>
        <taxon>Gentianales</taxon>
        <taxon>Rubiaceae</taxon>
        <taxon>Cinchonoideae</taxon>
        <taxon>Cinchoneae</taxon>
        <taxon>Cinchona</taxon>
    </lineage>
</organism>
<dbReference type="SUPFAM" id="SSF54277">
    <property type="entry name" value="CAD &amp; PB1 domains"/>
    <property type="match status" value="1"/>
</dbReference>
<reference evidence="3 4" key="1">
    <citation type="submission" date="2024-11" db="EMBL/GenBank/DDBJ databases">
        <title>A near-complete genome assembly of Cinchona calisaya.</title>
        <authorList>
            <person name="Lian D.C."/>
            <person name="Zhao X.W."/>
            <person name="Wei L."/>
        </authorList>
    </citation>
    <scope>NUCLEOTIDE SEQUENCE [LARGE SCALE GENOMIC DNA]</scope>
    <source>
        <tissue evidence="3">Nenye</tissue>
    </source>
</reference>
<evidence type="ECO:0000313" key="3">
    <source>
        <dbReference type="EMBL" id="KAL3538737.1"/>
    </source>
</evidence>
<accession>A0ABD3B6L4</accession>